<keyword evidence="7 9" id="KW-0472">Membrane</keyword>
<dbReference type="Pfam" id="PF00892">
    <property type="entry name" value="EamA"/>
    <property type="match status" value="1"/>
</dbReference>
<dbReference type="PANTHER" id="PTHR22911">
    <property type="entry name" value="ACYL-MALONYL CONDENSING ENZYME-RELATED"/>
    <property type="match status" value="1"/>
</dbReference>
<keyword evidence="3" id="KW-0813">Transport</keyword>
<dbReference type="InterPro" id="IPR037185">
    <property type="entry name" value="EmrE-like"/>
</dbReference>
<keyword evidence="5 9" id="KW-0812">Transmembrane</keyword>
<keyword evidence="4" id="KW-1003">Cell membrane</keyword>
<evidence type="ECO:0000313" key="11">
    <source>
        <dbReference type="EMBL" id="MDE8652952.1"/>
    </source>
</evidence>
<accession>A0ABT5WSE3</accession>
<sequence length="317" mass="34548">MPTRTDRPPSGLPYAIGVYLLWGLFPFYFRLVRHVPALEMVGWRILFTIPVCIAIVAWRGQFAPVRLALRDRRVPGALAASSLLIGSNWLVYVFAIQSGHVFATSLGYYINPLVNVLAGTLFLRERLTRPQWLAVALATVGVVILAWGAREMLWISLMLAFSFAGYGLVRKLAPVEALPGLTIESLILALPAAGIVLWYAASPAGSSLGVTPGTDFLLAISGLVTAIPLLLFAVAARRMEYSTLGFIQFLTPTILFLLGLTVFGEPLRPVQLACFGFIWSAIAVFSFDLLARRRGRGTGAGRRRKGHDAGPDRARPT</sequence>
<feature type="transmembrane region" description="Helical" evidence="9">
    <location>
        <begin position="243"/>
        <end position="264"/>
    </location>
</feature>
<evidence type="ECO:0000256" key="6">
    <source>
        <dbReference type="ARBA" id="ARBA00022989"/>
    </source>
</evidence>
<feature type="transmembrane region" description="Helical" evidence="9">
    <location>
        <begin position="216"/>
        <end position="236"/>
    </location>
</feature>
<evidence type="ECO:0000259" key="10">
    <source>
        <dbReference type="Pfam" id="PF00892"/>
    </source>
</evidence>
<feature type="transmembrane region" description="Helical" evidence="9">
    <location>
        <begin position="101"/>
        <end position="123"/>
    </location>
</feature>
<feature type="region of interest" description="Disordered" evidence="8">
    <location>
        <begin position="297"/>
        <end position="317"/>
    </location>
</feature>
<dbReference type="EMBL" id="JARESE010000049">
    <property type="protein sequence ID" value="MDE8652952.1"/>
    <property type="molecule type" value="Genomic_DNA"/>
</dbReference>
<evidence type="ECO:0000256" key="9">
    <source>
        <dbReference type="SAM" id="Phobius"/>
    </source>
</evidence>
<comment type="caution">
    <text evidence="11">The sequence shown here is derived from an EMBL/GenBank/DDBJ whole genome shotgun (WGS) entry which is preliminary data.</text>
</comment>
<proteinExistence type="inferred from homology"/>
<feature type="transmembrane region" description="Helical" evidence="9">
    <location>
        <begin position="74"/>
        <end position="95"/>
    </location>
</feature>
<evidence type="ECO:0000256" key="2">
    <source>
        <dbReference type="ARBA" id="ARBA00007362"/>
    </source>
</evidence>
<feature type="transmembrane region" description="Helical" evidence="9">
    <location>
        <begin position="181"/>
        <end position="201"/>
    </location>
</feature>
<evidence type="ECO:0000256" key="5">
    <source>
        <dbReference type="ARBA" id="ARBA00022692"/>
    </source>
</evidence>
<dbReference type="Proteomes" id="UP001216253">
    <property type="component" value="Unassembled WGS sequence"/>
</dbReference>
<keyword evidence="12" id="KW-1185">Reference proteome</keyword>
<evidence type="ECO:0000256" key="1">
    <source>
        <dbReference type="ARBA" id="ARBA00004651"/>
    </source>
</evidence>
<feature type="transmembrane region" description="Helical" evidence="9">
    <location>
        <begin position="153"/>
        <end position="169"/>
    </location>
</feature>
<feature type="compositionally biased region" description="Basic residues" evidence="8">
    <location>
        <begin position="297"/>
        <end position="306"/>
    </location>
</feature>
<evidence type="ECO:0000256" key="4">
    <source>
        <dbReference type="ARBA" id="ARBA00022475"/>
    </source>
</evidence>
<comment type="subcellular location">
    <subcellularLocation>
        <location evidence="1">Cell membrane</location>
        <topology evidence="1">Multi-pass membrane protein</topology>
    </subcellularLocation>
</comment>
<comment type="similarity">
    <text evidence="2">Belongs to the EamA transporter family.</text>
</comment>
<dbReference type="InterPro" id="IPR004626">
    <property type="entry name" value="RarD"/>
</dbReference>
<dbReference type="RefSeq" id="WP_275229050.1">
    <property type="nucleotide sequence ID" value="NZ_JARESE010000049.1"/>
</dbReference>
<protein>
    <submittedName>
        <fullName evidence="11">EamA family transporter RarD</fullName>
    </submittedName>
</protein>
<feature type="domain" description="EamA" evidence="10">
    <location>
        <begin position="10"/>
        <end position="146"/>
    </location>
</feature>
<feature type="transmembrane region" description="Helical" evidence="9">
    <location>
        <begin position="12"/>
        <end position="29"/>
    </location>
</feature>
<evidence type="ECO:0000256" key="7">
    <source>
        <dbReference type="ARBA" id="ARBA00023136"/>
    </source>
</evidence>
<dbReference type="InterPro" id="IPR000620">
    <property type="entry name" value="EamA_dom"/>
</dbReference>
<dbReference type="SUPFAM" id="SSF103481">
    <property type="entry name" value="Multidrug resistance efflux transporter EmrE"/>
    <property type="match status" value="2"/>
</dbReference>
<feature type="transmembrane region" description="Helical" evidence="9">
    <location>
        <begin position="41"/>
        <end position="62"/>
    </location>
</feature>
<keyword evidence="6 9" id="KW-1133">Transmembrane helix</keyword>
<reference evidence="11 12" key="1">
    <citation type="submission" date="2023-03" db="EMBL/GenBank/DDBJ databases">
        <title>NovoSphingobium album sp. nov. isolated from polycyclic aromatic hydrocarbons- and heavy-metal polluted soil.</title>
        <authorList>
            <person name="Liu Z."/>
            <person name="Wang K."/>
        </authorList>
    </citation>
    <scope>NUCLEOTIDE SEQUENCE [LARGE SCALE GENOMIC DNA]</scope>
    <source>
        <strain evidence="11 12">H3SJ31-1</strain>
    </source>
</reference>
<dbReference type="NCBIfam" id="TIGR00688">
    <property type="entry name" value="rarD"/>
    <property type="match status" value="1"/>
</dbReference>
<feature type="transmembrane region" description="Helical" evidence="9">
    <location>
        <begin position="130"/>
        <end position="147"/>
    </location>
</feature>
<organism evidence="11 12">
    <name type="scientific">Novosphingobium album</name>
    <name type="common">ex Liu et al. 2023</name>
    <dbReference type="NCBI Taxonomy" id="3031130"/>
    <lineage>
        <taxon>Bacteria</taxon>
        <taxon>Pseudomonadati</taxon>
        <taxon>Pseudomonadota</taxon>
        <taxon>Alphaproteobacteria</taxon>
        <taxon>Sphingomonadales</taxon>
        <taxon>Sphingomonadaceae</taxon>
        <taxon>Novosphingobium</taxon>
    </lineage>
</organism>
<dbReference type="PANTHER" id="PTHR22911:SF137">
    <property type="entry name" value="SOLUTE CARRIER FAMILY 35 MEMBER G2-RELATED"/>
    <property type="match status" value="1"/>
</dbReference>
<evidence type="ECO:0000256" key="3">
    <source>
        <dbReference type="ARBA" id="ARBA00022448"/>
    </source>
</evidence>
<feature type="transmembrane region" description="Helical" evidence="9">
    <location>
        <begin position="270"/>
        <end position="291"/>
    </location>
</feature>
<evidence type="ECO:0000313" key="12">
    <source>
        <dbReference type="Proteomes" id="UP001216253"/>
    </source>
</evidence>
<feature type="compositionally biased region" description="Basic and acidic residues" evidence="8">
    <location>
        <begin position="307"/>
        <end position="317"/>
    </location>
</feature>
<gene>
    <name evidence="11" type="primary">rarD</name>
    <name evidence="11" type="ORF">PYV00_14690</name>
</gene>
<name>A0ABT5WSE3_9SPHN</name>
<evidence type="ECO:0000256" key="8">
    <source>
        <dbReference type="SAM" id="MobiDB-lite"/>
    </source>
</evidence>